<dbReference type="Proteomes" id="UP000198243">
    <property type="component" value="Chromosome I"/>
</dbReference>
<gene>
    <name evidence="1" type="ORF">GA0070607_4539</name>
</gene>
<proteinExistence type="predicted"/>
<organism evidence="1 2">
    <name type="scientific">Micromonospora coriariae</name>
    <dbReference type="NCBI Taxonomy" id="285665"/>
    <lineage>
        <taxon>Bacteria</taxon>
        <taxon>Bacillati</taxon>
        <taxon>Actinomycetota</taxon>
        <taxon>Actinomycetes</taxon>
        <taxon>Micromonosporales</taxon>
        <taxon>Micromonosporaceae</taxon>
        <taxon>Micromonospora</taxon>
    </lineage>
</organism>
<protein>
    <submittedName>
        <fullName evidence="1">Uncharacterized protein</fullName>
    </submittedName>
</protein>
<reference evidence="2" key="1">
    <citation type="submission" date="2016-06" db="EMBL/GenBank/DDBJ databases">
        <authorList>
            <person name="Varghese N."/>
            <person name="Submissions Spin"/>
        </authorList>
    </citation>
    <scope>NUCLEOTIDE SEQUENCE [LARGE SCALE GENOMIC DNA]</scope>
    <source>
        <strain evidence="2">DSM 44875</strain>
    </source>
</reference>
<accession>A0A1C4X123</accession>
<keyword evidence="2" id="KW-1185">Reference proteome</keyword>
<sequence length="77" mass="8116">MVGAEINNAAALAQNGPRPRHAAVAGTAATTMWRRGFRGFVGCARPHTMTSVTSRSIAVSSVIKISQGTRNQRLPTP</sequence>
<evidence type="ECO:0000313" key="2">
    <source>
        <dbReference type="Proteomes" id="UP000198243"/>
    </source>
</evidence>
<evidence type="ECO:0000313" key="1">
    <source>
        <dbReference type="EMBL" id="SCF02148.1"/>
    </source>
</evidence>
<dbReference type="EMBL" id="LT607412">
    <property type="protein sequence ID" value="SCF02148.1"/>
    <property type="molecule type" value="Genomic_DNA"/>
</dbReference>
<dbReference type="AlphaFoldDB" id="A0A1C4X123"/>
<name>A0A1C4X123_9ACTN</name>